<comment type="catalytic activity">
    <reaction evidence="10 11">
        <text>tRNA(Arg) + L-arginine + ATP = L-arginyl-tRNA(Arg) + AMP + diphosphate</text>
        <dbReference type="Rhea" id="RHEA:20301"/>
        <dbReference type="Rhea" id="RHEA-COMP:9658"/>
        <dbReference type="Rhea" id="RHEA-COMP:9673"/>
        <dbReference type="ChEBI" id="CHEBI:30616"/>
        <dbReference type="ChEBI" id="CHEBI:32682"/>
        <dbReference type="ChEBI" id="CHEBI:33019"/>
        <dbReference type="ChEBI" id="CHEBI:78442"/>
        <dbReference type="ChEBI" id="CHEBI:78513"/>
        <dbReference type="ChEBI" id="CHEBI:456215"/>
        <dbReference type="EC" id="6.1.1.19"/>
    </reaction>
</comment>
<dbReference type="Gene3D" id="3.40.50.620">
    <property type="entry name" value="HUPs"/>
    <property type="match status" value="1"/>
</dbReference>
<proteinExistence type="inferred from homology"/>
<dbReference type="GO" id="GO:0005524">
    <property type="term" value="F:ATP binding"/>
    <property type="evidence" value="ECO:0007669"/>
    <property type="project" value="UniProtKB-UniRule"/>
</dbReference>
<dbReference type="SUPFAM" id="SSF55190">
    <property type="entry name" value="Arginyl-tRNA synthetase (ArgRS), N-terminal 'additional' domain"/>
    <property type="match status" value="1"/>
</dbReference>
<evidence type="ECO:0000313" key="16">
    <source>
        <dbReference type="Proteomes" id="UP000177042"/>
    </source>
</evidence>
<dbReference type="Proteomes" id="UP000177042">
    <property type="component" value="Unassembled WGS sequence"/>
</dbReference>
<dbReference type="InterPro" id="IPR005148">
    <property type="entry name" value="Arg-tRNA-synth_N"/>
</dbReference>
<keyword evidence="6 11" id="KW-0547">Nucleotide-binding</keyword>
<dbReference type="SUPFAM" id="SSF52374">
    <property type="entry name" value="Nucleotidylyl transferase"/>
    <property type="match status" value="1"/>
</dbReference>
<dbReference type="SMART" id="SM01016">
    <property type="entry name" value="Arg_tRNA_synt_N"/>
    <property type="match status" value="1"/>
</dbReference>
<dbReference type="EC" id="6.1.1.19" evidence="11"/>
<evidence type="ECO:0000256" key="9">
    <source>
        <dbReference type="ARBA" id="ARBA00023146"/>
    </source>
</evidence>
<feature type="short sequence motif" description="'HIGH' region" evidence="11">
    <location>
        <begin position="121"/>
        <end position="131"/>
    </location>
</feature>
<dbReference type="Gene3D" id="3.30.1360.70">
    <property type="entry name" value="Arginyl tRNA synthetase N-terminal domain"/>
    <property type="match status" value="1"/>
</dbReference>
<accession>A0A1F5JCU6</accession>
<dbReference type="CDD" id="cd07956">
    <property type="entry name" value="Anticodon_Ia_Arg"/>
    <property type="match status" value="1"/>
</dbReference>
<evidence type="ECO:0000256" key="8">
    <source>
        <dbReference type="ARBA" id="ARBA00022917"/>
    </source>
</evidence>
<dbReference type="Pfam" id="PF05746">
    <property type="entry name" value="DALR_1"/>
    <property type="match status" value="1"/>
</dbReference>
<dbReference type="FunFam" id="1.10.730.10:FF:000006">
    <property type="entry name" value="Arginyl-tRNA synthetase 2, mitochondrial"/>
    <property type="match status" value="1"/>
</dbReference>
<organism evidence="15 16">
    <name type="scientific">Candidatus Daviesbacteria bacterium RIFCSPHIGHO2_02_FULL_39_12</name>
    <dbReference type="NCBI Taxonomy" id="1797770"/>
    <lineage>
        <taxon>Bacteria</taxon>
        <taxon>Candidatus Daviesiibacteriota</taxon>
    </lineage>
</organism>
<dbReference type="InterPro" id="IPR001278">
    <property type="entry name" value="Arg-tRNA-ligase"/>
</dbReference>
<reference evidence="15 16" key="1">
    <citation type="journal article" date="2016" name="Nat. Commun.">
        <title>Thousands of microbial genomes shed light on interconnected biogeochemical processes in an aquifer system.</title>
        <authorList>
            <person name="Anantharaman K."/>
            <person name="Brown C.T."/>
            <person name="Hug L.A."/>
            <person name="Sharon I."/>
            <person name="Castelle C.J."/>
            <person name="Probst A.J."/>
            <person name="Thomas B.C."/>
            <person name="Singh A."/>
            <person name="Wilkins M.J."/>
            <person name="Karaoz U."/>
            <person name="Brodie E.L."/>
            <person name="Williams K.H."/>
            <person name="Hubbard S.S."/>
            <person name="Banfield J.F."/>
        </authorList>
    </citation>
    <scope>NUCLEOTIDE SEQUENCE [LARGE SCALE GENOMIC DNA]</scope>
</reference>
<evidence type="ECO:0000259" key="13">
    <source>
        <dbReference type="SMART" id="SM00836"/>
    </source>
</evidence>
<keyword evidence="7 11" id="KW-0067">ATP-binding</keyword>
<dbReference type="GO" id="GO:0005737">
    <property type="term" value="C:cytoplasm"/>
    <property type="evidence" value="ECO:0007669"/>
    <property type="project" value="UniProtKB-SubCell"/>
</dbReference>
<dbReference type="InterPro" id="IPR035684">
    <property type="entry name" value="ArgRS_core"/>
</dbReference>
<dbReference type="FunFam" id="3.40.50.620:FF:000116">
    <property type="entry name" value="Arginine--tRNA ligase"/>
    <property type="match status" value="1"/>
</dbReference>
<evidence type="ECO:0000256" key="11">
    <source>
        <dbReference type="HAMAP-Rule" id="MF_00123"/>
    </source>
</evidence>
<dbReference type="EMBL" id="MFCX01000011">
    <property type="protein sequence ID" value="OGE26419.1"/>
    <property type="molecule type" value="Genomic_DNA"/>
</dbReference>
<comment type="subcellular location">
    <subcellularLocation>
        <location evidence="1 11">Cytoplasm</location>
    </subcellularLocation>
</comment>
<evidence type="ECO:0000256" key="2">
    <source>
        <dbReference type="ARBA" id="ARBA00005594"/>
    </source>
</evidence>
<evidence type="ECO:0000259" key="14">
    <source>
        <dbReference type="SMART" id="SM01016"/>
    </source>
</evidence>
<evidence type="ECO:0000256" key="12">
    <source>
        <dbReference type="RuleBase" id="RU363038"/>
    </source>
</evidence>
<dbReference type="SUPFAM" id="SSF47323">
    <property type="entry name" value="Anticodon-binding domain of a subclass of class I aminoacyl-tRNA synthetases"/>
    <property type="match status" value="1"/>
</dbReference>
<comment type="subunit">
    <text evidence="3 11">Monomer.</text>
</comment>
<name>A0A1F5JCU6_9BACT</name>
<dbReference type="SMART" id="SM00836">
    <property type="entry name" value="DALR_1"/>
    <property type="match status" value="1"/>
</dbReference>
<keyword evidence="9 11" id="KW-0030">Aminoacyl-tRNA synthetase</keyword>
<dbReference type="InterPro" id="IPR014729">
    <property type="entry name" value="Rossmann-like_a/b/a_fold"/>
</dbReference>
<dbReference type="Pfam" id="PF00750">
    <property type="entry name" value="tRNA-synt_1d"/>
    <property type="match status" value="1"/>
</dbReference>
<dbReference type="PANTHER" id="PTHR11956">
    <property type="entry name" value="ARGINYL-TRNA SYNTHETASE"/>
    <property type="match status" value="1"/>
</dbReference>
<evidence type="ECO:0000256" key="6">
    <source>
        <dbReference type="ARBA" id="ARBA00022741"/>
    </source>
</evidence>
<evidence type="ECO:0000256" key="1">
    <source>
        <dbReference type="ARBA" id="ARBA00004496"/>
    </source>
</evidence>
<comment type="caution">
    <text evidence="15">The sequence shown here is derived from an EMBL/GenBank/DDBJ whole genome shotgun (WGS) entry which is preliminary data.</text>
</comment>
<evidence type="ECO:0000256" key="7">
    <source>
        <dbReference type="ARBA" id="ARBA00022840"/>
    </source>
</evidence>
<evidence type="ECO:0000256" key="4">
    <source>
        <dbReference type="ARBA" id="ARBA00022490"/>
    </source>
</evidence>
<evidence type="ECO:0000256" key="10">
    <source>
        <dbReference type="ARBA" id="ARBA00049339"/>
    </source>
</evidence>
<feature type="domain" description="DALR anticodon binding" evidence="13">
    <location>
        <begin position="453"/>
        <end position="567"/>
    </location>
</feature>
<evidence type="ECO:0000256" key="5">
    <source>
        <dbReference type="ARBA" id="ARBA00022598"/>
    </source>
</evidence>
<dbReference type="PANTHER" id="PTHR11956:SF5">
    <property type="entry name" value="ARGININE--TRNA LIGASE, CYTOPLASMIC"/>
    <property type="match status" value="1"/>
</dbReference>
<evidence type="ECO:0000256" key="3">
    <source>
        <dbReference type="ARBA" id="ARBA00011245"/>
    </source>
</evidence>
<gene>
    <name evidence="11" type="primary">argS</name>
    <name evidence="15" type="ORF">A3C26_01610</name>
</gene>
<feature type="domain" description="Arginyl tRNA synthetase N-terminal" evidence="14">
    <location>
        <begin position="3"/>
        <end position="83"/>
    </location>
</feature>
<dbReference type="Gene3D" id="1.10.730.10">
    <property type="entry name" value="Isoleucyl-tRNA Synthetase, Domain 1"/>
    <property type="match status" value="1"/>
</dbReference>
<keyword evidence="5 11" id="KW-0436">Ligase</keyword>
<keyword evidence="8 11" id="KW-0648">Protein biosynthesis</keyword>
<dbReference type="InterPro" id="IPR009080">
    <property type="entry name" value="tRNAsynth_Ia_anticodon-bd"/>
</dbReference>
<evidence type="ECO:0000313" key="15">
    <source>
        <dbReference type="EMBL" id="OGE26419.1"/>
    </source>
</evidence>
<dbReference type="AlphaFoldDB" id="A0A1F5JCU6"/>
<dbReference type="InterPro" id="IPR036695">
    <property type="entry name" value="Arg-tRNA-synth_N_sf"/>
</dbReference>
<dbReference type="InterPro" id="IPR008909">
    <property type="entry name" value="DALR_anticod-bd"/>
</dbReference>
<dbReference type="CDD" id="cd00671">
    <property type="entry name" value="ArgRS_core"/>
    <property type="match status" value="1"/>
</dbReference>
<dbReference type="PRINTS" id="PR01038">
    <property type="entry name" value="TRNASYNTHARG"/>
</dbReference>
<dbReference type="Pfam" id="PF03485">
    <property type="entry name" value="Arg_tRNA_synt_N"/>
    <property type="match status" value="1"/>
</dbReference>
<dbReference type="HAMAP" id="MF_00123">
    <property type="entry name" value="Arg_tRNA_synth"/>
    <property type="match status" value="1"/>
</dbReference>
<dbReference type="GO" id="GO:0006420">
    <property type="term" value="P:arginyl-tRNA aminoacylation"/>
    <property type="evidence" value="ECO:0007669"/>
    <property type="project" value="UniProtKB-UniRule"/>
</dbReference>
<comment type="similarity">
    <text evidence="2 11 12">Belongs to the class-I aminoacyl-tRNA synthetase family.</text>
</comment>
<dbReference type="NCBIfam" id="TIGR00456">
    <property type="entry name" value="argS"/>
    <property type="match status" value="1"/>
</dbReference>
<dbReference type="GO" id="GO:0004814">
    <property type="term" value="F:arginine-tRNA ligase activity"/>
    <property type="evidence" value="ECO:0007669"/>
    <property type="project" value="UniProtKB-UniRule"/>
</dbReference>
<keyword evidence="4 11" id="KW-0963">Cytoplasm</keyword>
<protein>
    <recommendedName>
        <fullName evidence="11">Arginine--tRNA ligase</fullName>
        <ecNumber evidence="11">6.1.1.19</ecNumber>
    </recommendedName>
    <alternativeName>
        <fullName evidence="11">Arginyl-tRNA synthetase</fullName>
        <shortName evidence="11">ArgRS</shortName>
    </alternativeName>
</protein>
<sequence>MVDGVQEGIAGYFSDPDLVHLVEIGQPPEHISADFGIPCFPLARKLRRAPNGIAEELALGLQVIEGDFISAYDAEGPYLNIDLNPRSYATAVARSVFKWRDVYGGENTGHGQHVVIDMSSPNIAKQMSIGHLRSTIIGDSLAKIAEVSGFKVTTDNHIGDWGTQFGKLIYAIKAWGDEKEIEREPIKALQELYVKFHAEAEKDPKIEDEGRSWFKRLEDDDPEARRLWRKCVDWSMSEFQQVYDLLGVKFDVTLGESFYEPLLKPAVERVRTSGILVESKGALGVDLSDKGLGFAIVLKTDGATLYMTREIATGMYRAEQMGADQMVYVVGEDQKAYFQQYFEILRRLGYPIADQSRHVYFGMVTLEEGRMSTRKGRVILLRDVIEESIERAEKILKQSNPDLFADSLKRAQVARQVGIGALKWNDLSADPKRSIVFNWDRMLAMDGYSGPYIQYSHARAQSVLEKGGTSNLNDVNVTAGEKEEMELVKAIASFPAAVRKAAETYAPAVVATSLFEIAQVFNKFYHNHTILGAEGDLRDSRLALTAATAQVFKNGLNLLGIEAPGRM</sequence>